<reference evidence="5" key="3">
    <citation type="journal article" date="2018" name="Plant J.">
        <title>The Sorghum bicolor reference genome: improved assembly, gene annotations, a transcriptome atlas, and signatures of genome organization.</title>
        <authorList>
            <person name="McCormick R.F."/>
            <person name="Truong S.K."/>
            <person name="Sreedasyam A."/>
            <person name="Jenkins J."/>
            <person name="Shu S."/>
            <person name="Sims D."/>
            <person name="Kennedy M."/>
            <person name="Amirebrahimi M."/>
            <person name="Weers B.D."/>
            <person name="McKinley B."/>
            <person name="Mattison A."/>
            <person name="Morishige D.T."/>
            <person name="Grimwood J."/>
            <person name="Schmutz J."/>
            <person name="Mullet J.E."/>
        </authorList>
    </citation>
    <scope>NUCLEOTIDE SEQUENCE [LARGE SCALE GENOMIC DNA]</scope>
    <source>
        <strain evidence="5">cv. BTx623</strain>
    </source>
</reference>
<dbReference type="PANTHER" id="PTHR44586">
    <property type="entry name" value="F-BOX DOMAIN CONTAINING PROTEIN, EXPRESSED"/>
    <property type="match status" value="1"/>
</dbReference>
<reference evidence="4" key="2">
    <citation type="submission" date="2017-02" db="EMBL/GenBank/DDBJ databases">
        <title>WGS assembly of Sorghum bicolor.</title>
        <authorList>
            <person name="Paterson A."/>
            <person name="Mullet J."/>
            <person name="Bowers J."/>
            <person name="Bruggmann R."/>
            <person name="Dubchak I."/>
            <person name="Grimwood J."/>
            <person name="Gundlach H."/>
            <person name="Haberer G."/>
            <person name="Hellsten U."/>
            <person name="Mitros T."/>
            <person name="Poliakov A."/>
            <person name="Schmutz J."/>
            <person name="Spannagl M."/>
            <person name="Tang H."/>
            <person name="Wang X."/>
            <person name="Wicker T."/>
            <person name="Bharti A."/>
            <person name="Chapman J."/>
            <person name="Feltus F."/>
            <person name="Gowik U."/>
            <person name="Grigoriev I."/>
            <person name="Lyons E."/>
            <person name="Maher C."/>
            <person name="Martis M."/>
            <person name="Narechania A."/>
            <person name="Otillar R."/>
            <person name="Penning B."/>
            <person name="Salamov A."/>
            <person name="Wang Y."/>
            <person name="Zhang L."/>
            <person name="Carpita N."/>
            <person name="Freeling M."/>
            <person name="Gingle A."/>
            <person name="Hash C."/>
            <person name="Keller B."/>
            <person name="Klein P."/>
            <person name="Kresovich S."/>
            <person name="Mccann M."/>
            <person name="Ming R."/>
            <person name="Peterson D."/>
            <person name="Rahman M."/>
            <person name="Ware D."/>
            <person name="Westhoff P."/>
            <person name="Mayer K."/>
            <person name="Messing J."/>
            <person name="Sims D."/>
            <person name="Jenkins J."/>
            <person name="Shu S."/>
            <person name="Rokhsar D."/>
        </authorList>
    </citation>
    <scope>NUCLEOTIDE SEQUENCE</scope>
</reference>
<accession>C5YU60</accession>
<dbReference type="InterPro" id="IPR001810">
    <property type="entry name" value="F-box_dom"/>
</dbReference>
<dbReference type="Gramene" id="KXG23369">
    <property type="protein sequence ID" value="KXG23369"/>
    <property type="gene ID" value="SORBI_3008G088300"/>
</dbReference>
<evidence type="ECO:0000313" key="5">
    <source>
        <dbReference type="Proteomes" id="UP000000768"/>
    </source>
</evidence>
<evidence type="ECO:0000259" key="2">
    <source>
        <dbReference type="Pfam" id="PF03478"/>
    </source>
</evidence>
<feature type="compositionally biased region" description="Low complexity" evidence="1">
    <location>
        <begin position="85"/>
        <end position="104"/>
    </location>
</feature>
<dbReference type="AlphaFoldDB" id="C5YU60"/>
<evidence type="ECO:0000256" key="1">
    <source>
        <dbReference type="SAM" id="MobiDB-lite"/>
    </source>
</evidence>
<gene>
    <name evidence="4" type="ORF">SORBI_3008G088300</name>
</gene>
<dbReference type="Proteomes" id="UP000000768">
    <property type="component" value="Chromosome 8"/>
</dbReference>
<dbReference type="STRING" id="4558.C5YU60"/>
<proteinExistence type="predicted"/>
<dbReference type="PANTHER" id="PTHR44586:SF23">
    <property type="entry name" value="F-BOX DOMAIN-CONTAINING PROTEIN"/>
    <property type="match status" value="1"/>
</dbReference>
<dbReference type="InterPro" id="IPR036047">
    <property type="entry name" value="F-box-like_dom_sf"/>
</dbReference>
<feature type="region of interest" description="Disordered" evidence="1">
    <location>
        <begin position="1"/>
        <end position="48"/>
    </location>
</feature>
<dbReference type="Gene3D" id="1.20.1280.50">
    <property type="match status" value="1"/>
</dbReference>
<dbReference type="Pfam" id="PF12937">
    <property type="entry name" value="F-box-like"/>
    <property type="match status" value="1"/>
</dbReference>
<keyword evidence="5" id="KW-1185">Reference proteome</keyword>
<feature type="region of interest" description="Disordered" evidence="1">
    <location>
        <begin position="76"/>
        <end position="116"/>
    </location>
</feature>
<dbReference type="Gramene" id="OQU79009">
    <property type="protein sequence ID" value="OQU79009"/>
    <property type="gene ID" value="SORBI_3008G088300"/>
</dbReference>
<dbReference type="HOGENOM" id="CLU_019286_13_2_1"/>
<dbReference type="CDD" id="cd09917">
    <property type="entry name" value="F-box_SF"/>
    <property type="match status" value="1"/>
</dbReference>
<dbReference type="EMBL" id="CM000767">
    <property type="protein sequence ID" value="KXG23369.1"/>
    <property type="molecule type" value="Genomic_DNA"/>
</dbReference>
<dbReference type="Gramene" id="EES16963">
    <property type="protein sequence ID" value="EES16963"/>
    <property type="gene ID" value="SORBI_3008G088300"/>
</dbReference>
<dbReference type="eggNOG" id="ENOG502S4JC">
    <property type="taxonomic scope" value="Eukaryota"/>
</dbReference>
<evidence type="ECO:0000313" key="4">
    <source>
        <dbReference type="EMBL" id="EES16963.1"/>
    </source>
</evidence>
<feature type="domain" description="F-box" evidence="3">
    <location>
        <begin position="121"/>
        <end position="152"/>
    </location>
</feature>
<dbReference type="EMBL" id="CM000767">
    <property type="protein sequence ID" value="EES16963.1"/>
    <property type="molecule type" value="Genomic_DNA"/>
</dbReference>
<dbReference type="InParanoid" id="C5YU60"/>
<feature type="compositionally biased region" description="Low complexity" evidence="1">
    <location>
        <begin position="7"/>
        <end position="20"/>
    </location>
</feature>
<dbReference type="KEGG" id="sbi:8061222"/>
<dbReference type="SUPFAM" id="SSF81383">
    <property type="entry name" value="F-box domain"/>
    <property type="match status" value="1"/>
</dbReference>
<feature type="domain" description="KIB1-4 beta-propeller" evidence="2">
    <location>
        <begin position="206"/>
        <end position="519"/>
    </location>
</feature>
<sequence>MAGSDLAPSAFASASCPSSARSRERRADAPRPDPASSLGPRPPVPRRARRGGALMMRCGQMWPRFLRLHRLSIGKRARKGRRPAAARSGLDGSPSAPCPSASGPRRQRARRTPTATAAVDWSLLPEELLLVIMGHLEVIDLVRSGAACSSWHPAFTAFRRLRIPSPKQAPCALYTARDEDPDIAVLCAPCRPTSIGASRSRLPSIRTALPGLPLSRRTFVGSAYGWLVTADEDSNLHVVNLLIGAQVALPPLASLYNVESLTDEGGDLTYRVFVNREADEEPTDNLTALAAREIMYFRAVLLCSPSAGAECIVLLIHWPEGELSFARLGDESWMPVSAMGHGPLERSGYHDAVYNSDNGLFYVLRFDGAIYTLDLNGHSPSASRIMRSAMPIYHPGRTHDLITMYLVKTPSGDLLQVFRWIEMSLYPFRHPPYTDDNEFYSIYAQIESFDVQVFKVDLHGQKLDHITTLGDHSLFLGYNNSMCISTKDLPMLEPNLFYLMDNCKHVYKATESFRDMGFYKIGEIPIYNGGPRTPNHGCFPFASKPFPVPIWITPSVY</sequence>
<evidence type="ECO:0000259" key="3">
    <source>
        <dbReference type="Pfam" id="PF12937"/>
    </source>
</evidence>
<dbReference type="ExpressionAtlas" id="C5YU60">
    <property type="expression patterns" value="baseline and differential"/>
</dbReference>
<name>C5YU60_SORBI</name>
<reference evidence="4 5" key="1">
    <citation type="journal article" date="2009" name="Nature">
        <title>The Sorghum bicolor genome and the diversification of grasses.</title>
        <authorList>
            <person name="Paterson A.H."/>
            <person name="Bowers J.E."/>
            <person name="Bruggmann R."/>
            <person name="Dubchak I."/>
            <person name="Grimwood J."/>
            <person name="Gundlach H."/>
            <person name="Haberer G."/>
            <person name="Hellsten U."/>
            <person name="Mitros T."/>
            <person name="Poliakov A."/>
            <person name="Schmutz J."/>
            <person name="Spannagl M."/>
            <person name="Tang H."/>
            <person name="Wang X."/>
            <person name="Wicker T."/>
            <person name="Bharti A.K."/>
            <person name="Chapman J."/>
            <person name="Feltus F.A."/>
            <person name="Gowik U."/>
            <person name="Grigoriev I.V."/>
            <person name="Lyons E."/>
            <person name="Maher C.A."/>
            <person name="Martis M."/>
            <person name="Narechania A."/>
            <person name="Otillar R.P."/>
            <person name="Penning B.W."/>
            <person name="Salamov A.A."/>
            <person name="Wang Y."/>
            <person name="Zhang L."/>
            <person name="Carpita N.C."/>
            <person name="Freeling M."/>
            <person name="Gingle A.R."/>
            <person name="Hash C.T."/>
            <person name="Keller B."/>
            <person name="Klein P."/>
            <person name="Kresovich S."/>
            <person name="McCann M.C."/>
            <person name="Ming R."/>
            <person name="Peterson D.G."/>
            <person name="Mehboob-ur-Rahman"/>
            <person name="Ware D."/>
            <person name="Westhoff P."/>
            <person name="Mayer K.F."/>
            <person name="Messing J."/>
            <person name="Rokhsar D.S."/>
        </authorList>
    </citation>
    <scope>NUCLEOTIDE SEQUENCE [LARGE SCALE GENOMIC DNA]</scope>
    <source>
        <strain evidence="5">cv. BTx623</strain>
    </source>
</reference>
<feature type="compositionally biased region" description="Basic and acidic residues" evidence="1">
    <location>
        <begin position="21"/>
        <end position="31"/>
    </location>
</feature>
<dbReference type="EMBL" id="CM000767">
    <property type="protein sequence ID" value="OQU79009.1"/>
    <property type="molecule type" value="Genomic_DNA"/>
</dbReference>
<organism evidence="4 5">
    <name type="scientific">Sorghum bicolor</name>
    <name type="common">Sorghum</name>
    <name type="synonym">Sorghum vulgare</name>
    <dbReference type="NCBI Taxonomy" id="4558"/>
    <lineage>
        <taxon>Eukaryota</taxon>
        <taxon>Viridiplantae</taxon>
        <taxon>Streptophyta</taxon>
        <taxon>Embryophyta</taxon>
        <taxon>Tracheophyta</taxon>
        <taxon>Spermatophyta</taxon>
        <taxon>Magnoliopsida</taxon>
        <taxon>Liliopsida</taxon>
        <taxon>Poales</taxon>
        <taxon>Poaceae</taxon>
        <taxon>PACMAD clade</taxon>
        <taxon>Panicoideae</taxon>
        <taxon>Andropogonodae</taxon>
        <taxon>Andropogoneae</taxon>
        <taxon>Sorghinae</taxon>
        <taxon>Sorghum</taxon>
    </lineage>
</organism>
<dbReference type="InterPro" id="IPR005174">
    <property type="entry name" value="KIB1-4_b-propeller"/>
</dbReference>
<protein>
    <submittedName>
        <fullName evidence="4">Uncharacterized protein</fullName>
    </submittedName>
</protein>
<dbReference type="OrthoDB" id="664663at2759"/>
<dbReference type="Pfam" id="PF03478">
    <property type="entry name" value="Beta-prop_KIB1-4"/>
    <property type="match status" value="1"/>
</dbReference>